<keyword evidence="13" id="KW-1185">Reference proteome</keyword>
<evidence type="ECO:0000256" key="8">
    <source>
        <dbReference type="ARBA" id="ARBA00022989"/>
    </source>
</evidence>
<name>A0A8D5JEA6_9BACT</name>
<gene>
    <name evidence="12" type="ORF">DGMP_29610</name>
</gene>
<dbReference type="RefSeq" id="WP_228854641.1">
    <property type="nucleotide sequence ID" value="NZ_AP024086.1"/>
</dbReference>
<comment type="similarity">
    <text evidence="3">Belongs to the binding-protein-dependent transport system permease family. HisMQ subfamily.</text>
</comment>
<keyword evidence="4 10" id="KW-0813">Transport</keyword>
<organism evidence="12 13">
    <name type="scientific">Desulfomarina profundi</name>
    <dbReference type="NCBI Taxonomy" id="2772557"/>
    <lineage>
        <taxon>Bacteria</taxon>
        <taxon>Pseudomonadati</taxon>
        <taxon>Thermodesulfobacteriota</taxon>
        <taxon>Desulfobulbia</taxon>
        <taxon>Desulfobulbales</taxon>
        <taxon>Desulfobulbaceae</taxon>
        <taxon>Desulfomarina</taxon>
    </lineage>
</organism>
<dbReference type="GO" id="GO:0006865">
    <property type="term" value="P:amino acid transport"/>
    <property type="evidence" value="ECO:0007669"/>
    <property type="project" value="UniProtKB-KW"/>
</dbReference>
<dbReference type="InterPro" id="IPR000515">
    <property type="entry name" value="MetI-like"/>
</dbReference>
<evidence type="ECO:0000259" key="11">
    <source>
        <dbReference type="PROSITE" id="PS50928"/>
    </source>
</evidence>
<keyword evidence="8 10" id="KW-1133">Transmembrane helix</keyword>
<evidence type="ECO:0000256" key="3">
    <source>
        <dbReference type="ARBA" id="ARBA00010072"/>
    </source>
</evidence>
<dbReference type="GO" id="GO:0022857">
    <property type="term" value="F:transmembrane transporter activity"/>
    <property type="evidence" value="ECO:0007669"/>
    <property type="project" value="InterPro"/>
</dbReference>
<evidence type="ECO:0000256" key="5">
    <source>
        <dbReference type="ARBA" id="ARBA00022475"/>
    </source>
</evidence>
<sequence>MHYKLKRITPLDCVVLLALFLFAGFICYRLFYSLNYRWNWSVIPTYMFRLNENTGKWEPNILLEGLFTTLRLSFWGMVLAILIGFLFGLMRVSTRLFFRLAGRTYIELIRNTPPLVLVFIFYYFITDQILVSFAIDEKILSSPAWLQKFISIFFADPPSLNPFLSGVLTLALFQGAYIAEIVRAGIQSIKQEQWESAWSLGLNKWQVMRLIILPEAIRIMLPPLGNEFINTVKWSSIVSIISIQELTFQGLQVMASTHATIELWITISVIYLLLCLTLSVIVAKIERRLSRFDSFFQTGAAEGN</sequence>
<dbReference type="KEGG" id="dbk:DGMP_29610"/>
<dbReference type="NCBIfam" id="TIGR01726">
    <property type="entry name" value="HEQRo_perm_3TM"/>
    <property type="match status" value="1"/>
</dbReference>
<feature type="transmembrane region" description="Helical" evidence="10">
    <location>
        <begin position="263"/>
        <end position="283"/>
    </location>
</feature>
<protein>
    <submittedName>
        <fullName evidence="12">Amino acid ABC transporter permease</fullName>
    </submittedName>
</protein>
<proteinExistence type="inferred from homology"/>
<feature type="transmembrane region" description="Helical" evidence="10">
    <location>
        <begin position="115"/>
        <end position="135"/>
    </location>
</feature>
<dbReference type="Proteomes" id="UP000826725">
    <property type="component" value="Chromosome"/>
</dbReference>
<keyword evidence="7" id="KW-0029">Amino-acid transport</keyword>
<reference evidence="12" key="1">
    <citation type="submission" date="2020-09" db="EMBL/GenBank/DDBJ databases">
        <title>Desulfogranum mesoprofundum gen. nov., sp. nov., a novel mesophilic, sulfate-reducing chemolithoautotroph isolated from a deep-sea hydrothermal vent chimney in the Suiyo Seamount.</title>
        <authorList>
            <person name="Hashimoto Y."/>
            <person name="Nakagawa S."/>
        </authorList>
    </citation>
    <scope>NUCLEOTIDE SEQUENCE</scope>
    <source>
        <strain evidence="12">KT2</strain>
    </source>
</reference>
<keyword evidence="9 10" id="KW-0472">Membrane</keyword>
<dbReference type="PANTHER" id="PTHR30614:SF20">
    <property type="entry name" value="GLUTAMINE TRANSPORT SYSTEM PERMEASE PROTEIN GLNP"/>
    <property type="match status" value="1"/>
</dbReference>
<dbReference type="PROSITE" id="PS50928">
    <property type="entry name" value="ABC_TM1"/>
    <property type="match status" value="1"/>
</dbReference>
<dbReference type="InterPro" id="IPR010065">
    <property type="entry name" value="AA_ABC_transptr_permease_3TM"/>
</dbReference>
<accession>A0A8D5JEA6</accession>
<evidence type="ECO:0000313" key="13">
    <source>
        <dbReference type="Proteomes" id="UP000826725"/>
    </source>
</evidence>
<evidence type="ECO:0000256" key="1">
    <source>
        <dbReference type="ARBA" id="ARBA00003159"/>
    </source>
</evidence>
<dbReference type="AlphaFoldDB" id="A0A8D5JEA6"/>
<evidence type="ECO:0000256" key="10">
    <source>
        <dbReference type="RuleBase" id="RU363032"/>
    </source>
</evidence>
<dbReference type="GO" id="GO:0043190">
    <property type="term" value="C:ATP-binding cassette (ABC) transporter complex"/>
    <property type="evidence" value="ECO:0007669"/>
    <property type="project" value="InterPro"/>
</dbReference>
<evidence type="ECO:0000256" key="7">
    <source>
        <dbReference type="ARBA" id="ARBA00022970"/>
    </source>
</evidence>
<comment type="subcellular location">
    <subcellularLocation>
        <location evidence="2">Cell inner membrane</location>
        <topology evidence="2">Multi-pass membrane protein</topology>
    </subcellularLocation>
    <subcellularLocation>
        <location evidence="10">Cell membrane</location>
        <topology evidence="10">Multi-pass membrane protein</topology>
    </subcellularLocation>
</comment>
<dbReference type="EMBL" id="AP024086">
    <property type="protein sequence ID" value="BCL62268.1"/>
    <property type="molecule type" value="Genomic_DNA"/>
</dbReference>
<evidence type="ECO:0000256" key="4">
    <source>
        <dbReference type="ARBA" id="ARBA00022448"/>
    </source>
</evidence>
<feature type="domain" description="ABC transmembrane type-1" evidence="11">
    <location>
        <begin position="66"/>
        <end position="282"/>
    </location>
</feature>
<evidence type="ECO:0000256" key="2">
    <source>
        <dbReference type="ARBA" id="ARBA00004429"/>
    </source>
</evidence>
<evidence type="ECO:0000256" key="9">
    <source>
        <dbReference type="ARBA" id="ARBA00023136"/>
    </source>
</evidence>
<dbReference type="InterPro" id="IPR043429">
    <property type="entry name" value="ArtM/GltK/GlnP/TcyL/YhdX-like"/>
</dbReference>
<keyword evidence="5" id="KW-1003">Cell membrane</keyword>
<evidence type="ECO:0000256" key="6">
    <source>
        <dbReference type="ARBA" id="ARBA00022692"/>
    </source>
</evidence>
<dbReference type="CDD" id="cd06261">
    <property type="entry name" value="TM_PBP2"/>
    <property type="match status" value="1"/>
</dbReference>
<feature type="transmembrane region" description="Helical" evidence="10">
    <location>
        <begin position="12"/>
        <end position="31"/>
    </location>
</feature>
<comment type="function">
    <text evidence="1">Part of the binding-protein-dependent transport system for glutamine; probably responsible for the translocation of the substrate across the membrane.</text>
</comment>
<feature type="transmembrane region" description="Helical" evidence="10">
    <location>
        <begin position="72"/>
        <end position="94"/>
    </location>
</feature>
<dbReference type="PANTHER" id="PTHR30614">
    <property type="entry name" value="MEMBRANE COMPONENT OF AMINO ACID ABC TRANSPORTER"/>
    <property type="match status" value="1"/>
</dbReference>
<evidence type="ECO:0000313" key="12">
    <source>
        <dbReference type="EMBL" id="BCL62268.1"/>
    </source>
</evidence>
<dbReference type="Pfam" id="PF00528">
    <property type="entry name" value="BPD_transp_1"/>
    <property type="match status" value="1"/>
</dbReference>
<keyword evidence="6 10" id="KW-0812">Transmembrane</keyword>